<dbReference type="RefSeq" id="WP_290367955.1">
    <property type="nucleotide sequence ID" value="NZ_LT976857.1"/>
</dbReference>
<evidence type="ECO:0000256" key="3">
    <source>
        <dbReference type="ARBA" id="ARBA00022729"/>
    </source>
</evidence>
<dbReference type="PANTHER" id="PTHR30381:SF0">
    <property type="entry name" value="FLAGELLAR P-RING PROTEIN"/>
    <property type="match status" value="1"/>
</dbReference>
<feature type="signal peptide" evidence="5">
    <location>
        <begin position="1"/>
        <end position="31"/>
    </location>
</feature>
<evidence type="ECO:0000256" key="4">
    <source>
        <dbReference type="ARBA" id="ARBA00023143"/>
    </source>
</evidence>
<dbReference type="GO" id="GO:0009428">
    <property type="term" value="C:bacterial-type flagellum basal body, distal rod, P ring"/>
    <property type="evidence" value="ECO:0007669"/>
    <property type="project" value="InterPro"/>
</dbReference>
<comment type="subcellular location">
    <subcellularLocation>
        <location evidence="2 5">Bacterial flagellum basal body</location>
    </subcellularLocation>
</comment>
<accession>A0A375BYL3</accession>
<comment type="similarity">
    <text evidence="5">Belongs to the FlgI family.</text>
</comment>
<dbReference type="HAMAP" id="MF_00416">
    <property type="entry name" value="FlgI"/>
    <property type="match status" value="1"/>
</dbReference>
<comment type="caution">
    <text evidence="6">The sequence shown here is derived from an EMBL/GenBank/DDBJ whole genome shotgun (WGS) entry which is preliminary data.</text>
</comment>
<evidence type="ECO:0000313" key="6">
    <source>
        <dbReference type="EMBL" id="SOY58484.1"/>
    </source>
</evidence>
<reference evidence="6" key="1">
    <citation type="submission" date="2018-01" db="EMBL/GenBank/DDBJ databases">
        <authorList>
            <person name="Clerissi C."/>
        </authorList>
    </citation>
    <scope>NUCLEOTIDE SEQUENCE</scope>
    <source>
        <strain evidence="6">Cupriavidus taiwanensis STM 3521</strain>
    </source>
</reference>
<sequence precursor="true">MSAQMLARFLSRLLRLTMVSLALGVAFGAFATGAKAERLKNLATFQGVRDNPLVGYGLVVGLDNTGDQTMQTPFTTQSLTNMLSQLGITLPAGKNMQLKNVAAVMVTASLPAFAQPGSQLDVVVSSMGNAKSLRGGTLLMTPLKGADGQVYAIAQGNMLVGGAGASANGSKVQINQLAVGRIANGAIVERAVAPFQPDGGVLNLELKDTDFGTAQRVVEAINRDMGGGVAAALDGRVVQVRAPASPAARVSFLARVENIDVTPAKAAAKVILNARTGSIVMNQAVTVEDCAVAHGNLSVVINTQPVISQPAPFSDGQTVVAPVSQIDMKQQGGSLQIVKAGASLAAVVKGLNALGATPADLQTILEAMRAAGALRAELEVI</sequence>
<dbReference type="EMBL" id="OFSP01000031">
    <property type="protein sequence ID" value="SOY58484.1"/>
    <property type="molecule type" value="Genomic_DNA"/>
</dbReference>
<dbReference type="Proteomes" id="UP000256297">
    <property type="component" value="Chromosome CBM2589_a"/>
</dbReference>
<feature type="chain" id="PRO_5017091829" description="Flagellar P-ring protein" evidence="5">
    <location>
        <begin position="32"/>
        <end position="381"/>
    </location>
</feature>
<dbReference type="InterPro" id="IPR001782">
    <property type="entry name" value="Flag_FlgI"/>
</dbReference>
<name>A0A375BYL3_9BURK</name>
<evidence type="ECO:0000256" key="5">
    <source>
        <dbReference type="HAMAP-Rule" id="MF_00416"/>
    </source>
</evidence>
<comment type="subunit">
    <text evidence="5">The basal body constitutes a major portion of the flagellar organelle and consists of four rings (L,P,S, and M) mounted on a central rod.</text>
</comment>
<gene>
    <name evidence="5 6" type="primary">flgI</name>
    <name evidence="6" type="ORF">CBM2589_A10131</name>
</gene>
<dbReference type="GO" id="GO:0005198">
    <property type="term" value="F:structural molecule activity"/>
    <property type="evidence" value="ECO:0007669"/>
    <property type="project" value="InterPro"/>
</dbReference>
<dbReference type="PRINTS" id="PR01010">
    <property type="entry name" value="FLGPRINGFLGI"/>
</dbReference>
<protein>
    <recommendedName>
        <fullName evidence="5">Flagellar P-ring protein</fullName>
    </recommendedName>
    <alternativeName>
        <fullName evidence="5">Basal body P-ring protein</fullName>
    </alternativeName>
</protein>
<dbReference type="Pfam" id="PF02119">
    <property type="entry name" value="FlgI"/>
    <property type="match status" value="1"/>
</dbReference>
<keyword evidence="6" id="KW-0969">Cilium</keyword>
<keyword evidence="3 5" id="KW-0732">Signal</keyword>
<keyword evidence="6" id="KW-0966">Cell projection</keyword>
<dbReference type="NCBIfam" id="NF003676">
    <property type="entry name" value="PRK05303.1"/>
    <property type="match status" value="1"/>
</dbReference>
<evidence type="ECO:0000256" key="1">
    <source>
        <dbReference type="ARBA" id="ARBA00002591"/>
    </source>
</evidence>
<keyword evidence="6" id="KW-0282">Flagellum</keyword>
<dbReference type="PANTHER" id="PTHR30381">
    <property type="entry name" value="FLAGELLAR P-RING PERIPLASMIC PROTEIN FLGI"/>
    <property type="match status" value="1"/>
</dbReference>
<evidence type="ECO:0000256" key="2">
    <source>
        <dbReference type="ARBA" id="ARBA00004117"/>
    </source>
</evidence>
<comment type="function">
    <text evidence="1 5">Assembles around the rod to form the L-ring and probably protects the motor/basal body from shearing forces during rotation.</text>
</comment>
<dbReference type="GO" id="GO:0071973">
    <property type="term" value="P:bacterial-type flagellum-dependent cell motility"/>
    <property type="evidence" value="ECO:0007669"/>
    <property type="project" value="InterPro"/>
</dbReference>
<dbReference type="GO" id="GO:0030288">
    <property type="term" value="C:outer membrane-bounded periplasmic space"/>
    <property type="evidence" value="ECO:0007669"/>
    <property type="project" value="InterPro"/>
</dbReference>
<keyword evidence="4 5" id="KW-0975">Bacterial flagellum</keyword>
<dbReference type="AlphaFoldDB" id="A0A375BYL3"/>
<organism evidence="6">
    <name type="scientific">Cupriavidus taiwanensis</name>
    <dbReference type="NCBI Taxonomy" id="164546"/>
    <lineage>
        <taxon>Bacteria</taxon>
        <taxon>Pseudomonadati</taxon>
        <taxon>Pseudomonadota</taxon>
        <taxon>Betaproteobacteria</taxon>
        <taxon>Burkholderiales</taxon>
        <taxon>Burkholderiaceae</taxon>
        <taxon>Cupriavidus</taxon>
    </lineage>
</organism>
<proteinExistence type="inferred from homology"/>